<keyword evidence="2" id="KW-1185">Reference proteome</keyword>
<dbReference type="Proteomes" id="UP000186817">
    <property type="component" value="Unassembled WGS sequence"/>
</dbReference>
<accession>A0A1Q9ES31</accession>
<evidence type="ECO:0000313" key="2">
    <source>
        <dbReference type="Proteomes" id="UP000186817"/>
    </source>
</evidence>
<dbReference type="EMBL" id="LSRX01000082">
    <property type="protein sequence ID" value="OLQ10229.1"/>
    <property type="molecule type" value="Genomic_DNA"/>
</dbReference>
<gene>
    <name evidence="1" type="ORF">AK812_SmicGene6096</name>
</gene>
<reference evidence="1 2" key="1">
    <citation type="submission" date="2016-02" db="EMBL/GenBank/DDBJ databases">
        <title>Genome analysis of coral dinoflagellate symbionts highlights evolutionary adaptations to a symbiotic lifestyle.</title>
        <authorList>
            <person name="Aranda M."/>
            <person name="Li Y."/>
            <person name="Liew Y.J."/>
            <person name="Baumgarten S."/>
            <person name="Simakov O."/>
            <person name="Wilson M."/>
            <person name="Piel J."/>
            <person name="Ashoor H."/>
            <person name="Bougouffa S."/>
            <person name="Bajic V.B."/>
            <person name="Ryu T."/>
            <person name="Ravasi T."/>
            <person name="Bayer T."/>
            <person name="Micklem G."/>
            <person name="Kim H."/>
            <person name="Bhak J."/>
            <person name="Lajeunesse T.C."/>
            <person name="Voolstra C.R."/>
        </authorList>
    </citation>
    <scope>NUCLEOTIDE SEQUENCE [LARGE SCALE GENOMIC DNA]</scope>
    <source>
        <strain evidence="1 2">CCMP2467</strain>
    </source>
</reference>
<proteinExistence type="predicted"/>
<protein>
    <submittedName>
        <fullName evidence="1">Uncharacterized protein</fullName>
    </submittedName>
</protein>
<dbReference type="AlphaFoldDB" id="A0A1Q9ES31"/>
<sequence>MCSPHLARTDEELPRVLMSEKNFEIWIEDVQALRPDALRGDLAALQAGSLSVAAALQWEPLKAGQRAQMRNSAVPATAEGELAGHG</sequence>
<organism evidence="1 2">
    <name type="scientific">Symbiodinium microadriaticum</name>
    <name type="common">Dinoflagellate</name>
    <name type="synonym">Zooxanthella microadriatica</name>
    <dbReference type="NCBI Taxonomy" id="2951"/>
    <lineage>
        <taxon>Eukaryota</taxon>
        <taxon>Sar</taxon>
        <taxon>Alveolata</taxon>
        <taxon>Dinophyceae</taxon>
        <taxon>Suessiales</taxon>
        <taxon>Symbiodiniaceae</taxon>
        <taxon>Symbiodinium</taxon>
    </lineage>
</organism>
<name>A0A1Q9ES31_SYMMI</name>
<evidence type="ECO:0000313" key="1">
    <source>
        <dbReference type="EMBL" id="OLQ10229.1"/>
    </source>
</evidence>
<comment type="caution">
    <text evidence="1">The sequence shown here is derived from an EMBL/GenBank/DDBJ whole genome shotgun (WGS) entry which is preliminary data.</text>
</comment>